<proteinExistence type="predicted"/>
<evidence type="ECO:0000256" key="1">
    <source>
        <dbReference type="SAM" id="MobiDB-lite"/>
    </source>
</evidence>
<evidence type="ECO:0000313" key="2">
    <source>
        <dbReference type="EMBL" id="GIJ91341.1"/>
    </source>
</evidence>
<evidence type="ECO:0000313" key="3">
    <source>
        <dbReference type="Proteomes" id="UP001043456"/>
    </source>
</evidence>
<comment type="caution">
    <text evidence="2">The sequence shown here is derived from an EMBL/GenBank/DDBJ whole genome shotgun (WGS) entry which is preliminary data.</text>
</comment>
<dbReference type="RefSeq" id="XP_043162087.1">
    <property type="nucleotide sequence ID" value="XM_043306152.1"/>
</dbReference>
<dbReference type="GeneID" id="67008916"/>
<sequence>MPLQLSMKLAPLSSPLSSPRVRRRSHAFCFNPQSKTRYDPETVDGLRAAFKDPTASAETGKGKREHGDQQYRLLQQRTKRGQLPTPRTSLQ</sequence>
<name>A0A9P3BPC4_9EURO</name>
<organism evidence="2 3">
    <name type="scientific">Aspergillus pseudoviridinutans</name>
    <dbReference type="NCBI Taxonomy" id="1517512"/>
    <lineage>
        <taxon>Eukaryota</taxon>
        <taxon>Fungi</taxon>
        <taxon>Dikarya</taxon>
        <taxon>Ascomycota</taxon>
        <taxon>Pezizomycotina</taxon>
        <taxon>Eurotiomycetes</taxon>
        <taxon>Eurotiomycetidae</taxon>
        <taxon>Eurotiales</taxon>
        <taxon>Aspergillaceae</taxon>
        <taxon>Aspergillus</taxon>
        <taxon>Aspergillus subgen. Fumigati</taxon>
    </lineage>
</organism>
<feature type="region of interest" description="Disordered" evidence="1">
    <location>
        <begin position="1"/>
        <end position="23"/>
    </location>
</feature>
<dbReference type="EMBL" id="BHVY01000008">
    <property type="protein sequence ID" value="GIJ91341.1"/>
    <property type="molecule type" value="Genomic_DNA"/>
</dbReference>
<dbReference type="Proteomes" id="UP001043456">
    <property type="component" value="Unassembled WGS sequence"/>
</dbReference>
<protein>
    <submittedName>
        <fullName evidence="2">Uncharacterized protein</fullName>
    </submittedName>
</protein>
<reference evidence="2 3" key="1">
    <citation type="submission" date="2018-10" db="EMBL/GenBank/DDBJ databases">
        <title>Pan-genome distribution and transcriptional activeness of fungal secondary metabolism genes in Aspergillus section Fumigati.</title>
        <authorList>
            <person name="Takahashi H."/>
            <person name="Umemura M."/>
            <person name="Ninomiya A."/>
            <person name="Kusuya Y."/>
            <person name="Urayama S."/>
            <person name="Shimizu M."/>
            <person name="Watanabe A."/>
            <person name="Kamei K."/>
            <person name="Yaguchi T."/>
            <person name="Hagiwara D."/>
        </authorList>
    </citation>
    <scope>NUCLEOTIDE SEQUENCE [LARGE SCALE GENOMIC DNA]</scope>
    <source>
        <strain evidence="2 3">IFM 55266</strain>
    </source>
</reference>
<gene>
    <name evidence="2" type="ORF">Asppvi_010306</name>
</gene>
<dbReference type="AlphaFoldDB" id="A0A9P3BPC4"/>
<keyword evidence="3" id="KW-1185">Reference proteome</keyword>
<accession>A0A9P3BPC4</accession>
<feature type="compositionally biased region" description="Low complexity" evidence="1">
    <location>
        <begin position="1"/>
        <end position="19"/>
    </location>
</feature>